<evidence type="ECO:0000256" key="1">
    <source>
        <dbReference type="ARBA" id="ARBA00000213"/>
    </source>
</evidence>
<organism evidence="13 14">
    <name type="scientific">Ramazzottius varieornatus</name>
    <name type="common">Water bear</name>
    <name type="synonym">Tardigrade</name>
    <dbReference type="NCBI Taxonomy" id="947166"/>
    <lineage>
        <taxon>Eukaryota</taxon>
        <taxon>Metazoa</taxon>
        <taxon>Ecdysozoa</taxon>
        <taxon>Tardigrada</taxon>
        <taxon>Eutardigrada</taxon>
        <taxon>Parachela</taxon>
        <taxon>Hypsibioidea</taxon>
        <taxon>Ramazzottiidae</taxon>
        <taxon>Ramazzottius</taxon>
    </lineage>
</organism>
<evidence type="ECO:0000313" key="13">
    <source>
        <dbReference type="EMBL" id="GAU93832.1"/>
    </source>
</evidence>
<dbReference type="InterPro" id="IPR000380">
    <property type="entry name" value="Topo_IA"/>
</dbReference>
<evidence type="ECO:0000259" key="11">
    <source>
        <dbReference type="PROSITE" id="PS50880"/>
    </source>
</evidence>
<dbReference type="InterPro" id="IPR013497">
    <property type="entry name" value="Topo_IA_cen"/>
</dbReference>
<sequence>MREVLMVAEKPNLAQTISGLLSNDSARKGCIDRRLSKGLPLYEWSGPWPATGELVHYKMTSTYGHVCQIDFEPLAQDWNVDPEQLFSCGIVKKERDEQARVSQQLASAGRHADFLVLWLDCDKEGENICFEVMDAVVPVMNSRPEMQRVYRALFSALTEADVKDAFHQLRTPNHNESLSVDARMELDLRIGCAFTRFQTKTLKKKYGRETLNTDTVPYGPCQTPTLSFCVERYKSMRSFVGQPYFRVNVAVLLPDGSLVPLEWKRKRTFDSREAQSIVQRVLQAHNLCVSDVRAEERRKGRPSALNTVQMLRLASSQLRMSPNHTMELAERLYMEGFISYPRTETTQYPNSFDRLSTLSSITGRDELGQYAERLIYDMPSGGPSGQDRGDHPPIVPLKRASPKLMNDNRAYGLYQLICANVLASLSADCTYLEKTVSFDVAGERFQMEGIEVLDEGFTEVLKHLKMRSRNIPRLNIGNYVTVKSAQVKEEVTKAPELLTESDLIDLMEKHGIGTDASIPVHIQSVFKRNFVTLTEDRRILPTPMGIAMIDGYNALDDDLSKPQIRSTLEKDLTLIAEGKARKEDIVAHVLQIYKDKFRYLRDHFDIMDKSIASILHFQPAIPLPVTQSAPRNPQASRFESPARPLVKRRSDPGTLYDGPSPKHFKSSFRDESWHRDYDNANTAPLGSVQLPVIATSAVASSGESSSLTQRLLALSGTVHSAPVHPAPVQQNIPMTVLPQFRTPAVASRMAPPATNPFAVLLESVNTPVRLGFRAQPPPTPTVESDVLRAKSVNRVVENPASVPVARSQEVTVSPADSSTPAIPVRADPGLQKLMDRDWSIDVTSISLPTGPEVPGLENVPSVFADSSWSAVEPPEVKPEIDEIPVVKQEILEIPYHPHPVEQEVKQEIYEVPHNQWQPPYQQQARPSVFCPVRARPGNGQLQRTFRPPQGDGYSTPPAPSYGGQPFHVPGALHPLMSGNTRSPSLSANNSKPRSAIPGLEKFSIQGKDPVQAIHEMCAKFKLAGPSFDLIEESGPPHLRQFSYQLVVDGTRYGPFRSGNKKECMKGAAKICLSALGFNVA</sequence>
<evidence type="ECO:0000256" key="3">
    <source>
        <dbReference type="ARBA" id="ARBA00012891"/>
    </source>
</evidence>
<keyword evidence="6 8" id="KW-0413">Isomerase</keyword>
<dbReference type="GO" id="GO:0003677">
    <property type="term" value="F:DNA binding"/>
    <property type="evidence" value="ECO:0007669"/>
    <property type="project" value="UniProtKB-KW"/>
</dbReference>
<feature type="domain" description="Topo IA-type catalytic" evidence="12">
    <location>
        <begin position="173"/>
        <end position="597"/>
    </location>
</feature>
<dbReference type="PROSITE" id="PS52039">
    <property type="entry name" value="TOPO_IA_2"/>
    <property type="match status" value="1"/>
</dbReference>
<dbReference type="Gene3D" id="1.10.290.10">
    <property type="entry name" value="Topoisomerase I, domain 4"/>
    <property type="match status" value="1"/>
</dbReference>
<dbReference type="CDD" id="cd00186">
    <property type="entry name" value="TOP1Ac"/>
    <property type="match status" value="1"/>
</dbReference>
<dbReference type="GO" id="GO:0003723">
    <property type="term" value="F:RNA binding"/>
    <property type="evidence" value="ECO:0007669"/>
    <property type="project" value="UniProtKB-UniRule"/>
</dbReference>
<dbReference type="InterPro" id="IPR034144">
    <property type="entry name" value="TOPRIM_TopoIII"/>
</dbReference>
<dbReference type="GO" id="GO:0006265">
    <property type="term" value="P:DNA topological change"/>
    <property type="evidence" value="ECO:0007669"/>
    <property type="project" value="InterPro"/>
</dbReference>
<dbReference type="Proteomes" id="UP000186922">
    <property type="component" value="Unassembled WGS sequence"/>
</dbReference>
<dbReference type="SMART" id="SM00437">
    <property type="entry name" value="TOP1Ac"/>
    <property type="match status" value="1"/>
</dbReference>
<evidence type="ECO:0000256" key="6">
    <source>
        <dbReference type="ARBA" id="ARBA00023235"/>
    </source>
</evidence>
<dbReference type="InterPro" id="IPR003601">
    <property type="entry name" value="Topo_IA_2"/>
</dbReference>
<dbReference type="CDD" id="cd19870">
    <property type="entry name" value="DSRM_SON-like"/>
    <property type="match status" value="1"/>
</dbReference>
<dbReference type="InterPro" id="IPR023405">
    <property type="entry name" value="Topo_IA_core_domain"/>
</dbReference>
<keyword evidence="5 8" id="KW-0238">DNA-binding</keyword>
<dbReference type="InterPro" id="IPR013824">
    <property type="entry name" value="Topo_IA_cen_sub1"/>
</dbReference>
<dbReference type="PROSITE" id="PS00396">
    <property type="entry name" value="TOPO_IA_1"/>
    <property type="match status" value="1"/>
</dbReference>
<dbReference type="InterPro" id="IPR023406">
    <property type="entry name" value="Topo_IA_AS"/>
</dbReference>
<feature type="compositionally biased region" description="Polar residues" evidence="9">
    <location>
        <begin position="626"/>
        <end position="637"/>
    </location>
</feature>
<dbReference type="Pfam" id="PF01131">
    <property type="entry name" value="Topoisom_bac"/>
    <property type="match status" value="1"/>
</dbReference>
<dbReference type="Gene3D" id="3.40.50.140">
    <property type="match status" value="1"/>
</dbReference>
<comment type="function">
    <text evidence="8">Introduces a single-strand break via transesterification at a target site in duplex DNA. Releases the supercoiling and torsional tension of DNA introduced during the DNA replication and transcription by transiently cleaving and rejoining one strand of the DNA duplex. The scissile phosphodiester is attacked by the catalytic tyrosine of the enzyme, resulting in the formation of a DNA-(5'-phosphotyrosyl)-enzyme intermediate and the expulsion of a 3'-OH DNA strand.</text>
</comment>
<dbReference type="PROSITE" id="PS50880">
    <property type="entry name" value="TOPRIM"/>
    <property type="match status" value="1"/>
</dbReference>
<comment type="similarity">
    <text evidence="2 8">Belongs to the type IA topoisomerase family.</text>
</comment>
<dbReference type="AlphaFoldDB" id="A0A1D1V1K1"/>
<dbReference type="GO" id="GO:0006310">
    <property type="term" value="P:DNA recombination"/>
    <property type="evidence" value="ECO:0007669"/>
    <property type="project" value="TreeGrafter"/>
</dbReference>
<dbReference type="InterPro" id="IPR013826">
    <property type="entry name" value="Topo_IA_cen_sub3"/>
</dbReference>
<comment type="catalytic activity">
    <reaction evidence="1 8">
        <text>ATP-independent breakage of single-stranded DNA, followed by passage and rejoining.</text>
        <dbReference type="EC" id="5.6.2.1"/>
    </reaction>
</comment>
<keyword evidence="4 8" id="KW-0799">Topoisomerase</keyword>
<dbReference type="InterPro" id="IPR003602">
    <property type="entry name" value="Topo_IA_DNA-bd_dom"/>
</dbReference>
<dbReference type="PROSITE" id="PS50137">
    <property type="entry name" value="DS_RBD"/>
    <property type="match status" value="1"/>
</dbReference>
<evidence type="ECO:0000259" key="12">
    <source>
        <dbReference type="PROSITE" id="PS52039"/>
    </source>
</evidence>
<dbReference type="GO" id="GO:0006281">
    <property type="term" value="P:DNA repair"/>
    <property type="evidence" value="ECO:0007669"/>
    <property type="project" value="TreeGrafter"/>
</dbReference>
<comment type="caution">
    <text evidence="13">The sequence shown here is derived from an EMBL/GenBank/DDBJ whole genome shotgun (WGS) entry which is preliminary data.</text>
</comment>
<dbReference type="CDD" id="cd03362">
    <property type="entry name" value="TOPRIM_TopoIA_TopoIII"/>
    <property type="match status" value="1"/>
</dbReference>
<evidence type="ECO:0000256" key="5">
    <source>
        <dbReference type="ARBA" id="ARBA00023125"/>
    </source>
</evidence>
<accession>A0A1D1V1K1</accession>
<dbReference type="InterPro" id="IPR006171">
    <property type="entry name" value="TOPRIM_dom"/>
</dbReference>
<evidence type="ECO:0000313" key="14">
    <source>
        <dbReference type="Proteomes" id="UP000186922"/>
    </source>
</evidence>
<protein>
    <recommendedName>
        <fullName evidence="3 8">DNA topoisomerase</fullName>
        <ecNumber evidence="3 8">5.6.2.1</ecNumber>
    </recommendedName>
</protein>
<dbReference type="PRINTS" id="PR00417">
    <property type="entry name" value="PRTPISMRASEI"/>
</dbReference>
<dbReference type="OrthoDB" id="430051at2759"/>
<dbReference type="GO" id="GO:0005634">
    <property type="term" value="C:nucleus"/>
    <property type="evidence" value="ECO:0007669"/>
    <property type="project" value="TreeGrafter"/>
</dbReference>
<name>A0A1D1V1K1_RAMVA</name>
<evidence type="ECO:0000256" key="7">
    <source>
        <dbReference type="PROSITE-ProRule" id="PRU00266"/>
    </source>
</evidence>
<gene>
    <name evidence="13" type="primary">RvY_05707</name>
    <name evidence="13" type="synonym">RvY_05707.1</name>
    <name evidence="13" type="ORF">RvY_05707-1</name>
</gene>
<dbReference type="PANTHER" id="PTHR11390">
    <property type="entry name" value="PROKARYOTIC DNA TOPOISOMERASE"/>
    <property type="match status" value="1"/>
</dbReference>
<dbReference type="PANTHER" id="PTHR11390:SF20">
    <property type="entry name" value="DNA TOPOISOMERASE 3-BETA-1"/>
    <property type="match status" value="1"/>
</dbReference>
<reference evidence="13 14" key="1">
    <citation type="journal article" date="2016" name="Nat. Commun.">
        <title>Extremotolerant tardigrade genome and improved radiotolerance of human cultured cells by tardigrade-unique protein.</title>
        <authorList>
            <person name="Hashimoto T."/>
            <person name="Horikawa D.D."/>
            <person name="Saito Y."/>
            <person name="Kuwahara H."/>
            <person name="Kozuka-Hata H."/>
            <person name="Shin-I T."/>
            <person name="Minakuchi Y."/>
            <person name="Ohishi K."/>
            <person name="Motoyama A."/>
            <person name="Aizu T."/>
            <person name="Enomoto A."/>
            <person name="Kondo K."/>
            <person name="Tanaka S."/>
            <person name="Hara Y."/>
            <person name="Koshikawa S."/>
            <person name="Sagara H."/>
            <person name="Miura T."/>
            <person name="Yokobori S."/>
            <person name="Miyagawa K."/>
            <person name="Suzuki Y."/>
            <person name="Kubo T."/>
            <person name="Oyama M."/>
            <person name="Kohara Y."/>
            <person name="Fujiyama A."/>
            <person name="Arakawa K."/>
            <person name="Katayama T."/>
            <person name="Toyoda A."/>
            <person name="Kunieda T."/>
        </authorList>
    </citation>
    <scope>NUCLEOTIDE SEQUENCE [LARGE SCALE GENOMIC DNA]</scope>
    <source>
        <strain evidence="13 14">YOKOZUNA-1</strain>
    </source>
</reference>
<feature type="domain" description="Toprim" evidence="11">
    <location>
        <begin position="3"/>
        <end position="158"/>
    </location>
</feature>
<feature type="domain" description="DRBM" evidence="10">
    <location>
        <begin position="1008"/>
        <end position="1077"/>
    </location>
</feature>
<dbReference type="SMART" id="SM00436">
    <property type="entry name" value="TOP1Bc"/>
    <property type="match status" value="1"/>
</dbReference>
<dbReference type="SUPFAM" id="SSF54768">
    <property type="entry name" value="dsRNA-binding domain-like"/>
    <property type="match status" value="1"/>
</dbReference>
<dbReference type="SUPFAM" id="SSF56712">
    <property type="entry name" value="Prokaryotic type I DNA topoisomerase"/>
    <property type="match status" value="1"/>
</dbReference>
<dbReference type="Gene3D" id="3.30.160.20">
    <property type="match status" value="1"/>
</dbReference>
<dbReference type="STRING" id="947166.A0A1D1V1K1"/>
<dbReference type="Gene3D" id="1.10.460.10">
    <property type="entry name" value="Topoisomerase I, domain 2"/>
    <property type="match status" value="1"/>
</dbReference>
<evidence type="ECO:0000256" key="2">
    <source>
        <dbReference type="ARBA" id="ARBA00009446"/>
    </source>
</evidence>
<dbReference type="Pfam" id="PF00035">
    <property type="entry name" value="dsrm"/>
    <property type="match status" value="1"/>
</dbReference>
<dbReference type="Pfam" id="PF01751">
    <property type="entry name" value="Toprim"/>
    <property type="match status" value="1"/>
</dbReference>
<feature type="region of interest" description="Disordered" evidence="9">
    <location>
        <begin position="626"/>
        <end position="661"/>
    </location>
</feature>
<keyword evidence="7" id="KW-0694">RNA-binding</keyword>
<dbReference type="Gene3D" id="2.70.20.10">
    <property type="entry name" value="Topoisomerase I, domain 3"/>
    <property type="match status" value="1"/>
</dbReference>
<dbReference type="InterPro" id="IPR014720">
    <property type="entry name" value="dsRBD_dom"/>
</dbReference>
<dbReference type="SMART" id="SM00493">
    <property type="entry name" value="TOPRIM"/>
    <property type="match status" value="1"/>
</dbReference>
<dbReference type="EC" id="5.6.2.1" evidence="3 8"/>
<evidence type="ECO:0000259" key="10">
    <source>
        <dbReference type="PROSITE" id="PS50137"/>
    </source>
</evidence>
<proteinExistence type="inferred from homology"/>
<dbReference type="EMBL" id="BDGG01000002">
    <property type="protein sequence ID" value="GAU93832.1"/>
    <property type="molecule type" value="Genomic_DNA"/>
</dbReference>
<dbReference type="InterPro" id="IPR013825">
    <property type="entry name" value="Topo_IA_cen_sub2"/>
</dbReference>
<evidence type="ECO:0000256" key="8">
    <source>
        <dbReference type="RuleBase" id="RU362092"/>
    </source>
</evidence>
<dbReference type="SMART" id="SM00358">
    <property type="entry name" value="DSRM"/>
    <property type="match status" value="1"/>
</dbReference>
<evidence type="ECO:0000256" key="9">
    <source>
        <dbReference type="SAM" id="MobiDB-lite"/>
    </source>
</evidence>
<dbReference type="GO" id="GO:0003917">
    <property type="term" value="F:DNA topoisomerase type I (single strand cut, ATP-independent) activity"/>
    <property type="evidence" value="ECO:0007669"/>
    <property type="project" value="UniProtKB-EC"/>
</dbReference>
<keyword evidence="14" id="KW-1185">Reference proteome</keyword>
<evidence type="ECO:0000256" key="4">
    <source>
        <dbReference type="ARBA" id="ARBA00023029"/>
    </source>
</evidence>